<dbReference type="GO" id="GO:0016887">
    <property type="term" value="F:ATP hydrolysis activity"/>
    <property type="evidence" value="ECO:0007669"/>
    <property type="project" value="UniProtKB-UniRule"/>
</dbReference>
<dbReference type="AlphaFoldDB" id="C4K180"/>
<evidence type="ECO:0000256" key="5">
    <source>
        <dbReference type="ARBA" id="ARBA00022737"/>
    </source>
</evidence>
<dbReference type="GO" id="GO:0045900">
    <property type="term" value="P:negative regulation of translational elongation"/>
    <property type="evidence" value="ECO:0007669"/>
    <property type="project" value="UniProtKB-UniRule"/>
</dbReference>
<evidence type="ECO:0000256" key="8">
    <source>
        <dbReference type="ARBA" id="ARBA00022840"/>
    </source>
</evidence>
<comment type="subcellular location">
    <subcellularLocation>
        <location evidence="13">Cytoplasm</location>
    </subcellularLocation>
    <text evidence="13">Associates with ribosomes and polysomes.</text>
</comment>
<dbReference type="KEGG" id="rpk:RPR_02525"/>
<dbReference type="InterPro" id="IPR022374">
    <property type="entry name" value="EttA"/>
</dbReference>
<feature type="domain" description="ABC transporter" evidence="14">
    <location>
        <begin position="7"/>
        <end position="261"/>
    </location>
</feature>
<dbReference type="Proteomes" id="UP000005015">
    <property type="component" value="Chromosome"/>
</dbReference>
<organism evidence="15 16">
    <name type="scientific">Rickettsia peacockii (strain Rustic)</name>
    <dbReference type="NCBI Taxonomy" id="562019"/>
    <lineage>
        <taxon>Bacteria</taxon>
        <taxon>Pseudomonadati</taxon>
        <taxon>Pseudomonadota</taxon>
        <taxon>Alphaproteobacteria</taxon>
        <taxon>Rickettsiales</taxon>
        <taxon>Rickettsiaceae</taxon>
        <taxon>Rickettsieae</taxon>
        <taxon>Rickettsia</taxon>
        <taxon>spotted fever group</taxon>
    </lineage>
</organism>
<dbReference type="GO" id="GO:0000049">
    <property type="term" value="F:tRNA binding"/>
    <property type="evidence" value="ECO:0007669"/>
    <property type="project" value="UniProtKB-UniRule"/>
</dbReference>
<dbReference type="PROSITE" id="PS50893">
    <property type="entry name" value="ABC_TRANSPORTER_2"/>
    <property type="match status" value="2"/>
</dbReference>
<evidence type="ECO:0000313" key="15">
    <source>
        <dbReference type="EMBL" id="ACR47331.1"/>
    </source>
</evidence>
<dbReference type="InterPro" id="IPR032781">
    <property type="entry name" value="ABC_tran_Xtn"/>
</dbReference>
<accession>C4K180</accession>
<keyword evidence="7 13" id="KW-0378">Hydrolase</keyword>
<dbReference type="GO" id="GO:0006412">
    <property type="term" value="P:translation"/>
    <property type="evidence" value="ECO:0007669"/>
    <property type="project" value="UniProtKB-KW"/>
</dbReference>
<dbReference type="Pfam" id="PF00005">
    <property type="entry name" value="ABC_tran"/>
    <property type="match status" value="2"/>
</dbReference>
<dbReference type="NCBIfam" id="NF008775">
    <property type="entry name" value="PRK11819.1"/>
    <property type="match status" value="1"/>
</dbReference>
<evidence type="ECO:0000256" key="2">
    <source>
        <dbReference type="ARBA" id="ARBA00022490"/>
    </source>
</evidence>
<evidence type="ECO:0000256" key="6">
    <source>
        <dbReference type="ARBA" id="ARBA00022741"/>
    </source>
</evidence>
<gene>
    <name evidence="13" type="primary">ettA</name>
    <name evidence="15" type="ordered locus">RPR_02525</name>
</gene>
<dbReference type="EC" id="3.6.1.-" evidence="13"/>
<dbReference type="SMART" id="SM00382">
    <property type="entry name" value="AAA"/>
    <property type="match status" value="2"/>
</dbReference>
<dbReference type="Gene3D" id="3.40.50.300">
    <property type="entry name" value="P-loop containing nucleotide triphosphate hydrolases"/>
    <property type="match status" value="2"/>
</dbReference>
<keyword evidence="2 13" id="KW-0963">Cytoplasm</keyword>
<keyword evidence="3 13" id="KW-0820">tRNA-binding</keyword>
<dbReference type="InterPro" id="IPR003439">
    <property type="entry name" value="ABC_transporter-like_ATP-bd"/>
</dbReference>
<keyword evidence="9 13" id="KW-0810">Translation regulation</keyword>
<feature type="binding site" evidence="13">
    <location>
        <begin position="39"/>
        <end position="46"/>
    </location>
    <ligand>
        <name>ATP</name>
        <dbReference type="ChEBI" id="CHEBI:30616"/>
        <label>1</label>
    </ligand>
</feature>
<dbReference type="EMBL" id="CP001227">
    <property type="protein sequence ID" value="ACR47331.1"/>
    <property type="molecule type" value="Genomic_DNA"/>
</dbReference>
<dbReference type="HAMAP" id="MF_00847">
    <property type="entry name" value="EttA"/>
    <property type="match status" value="1"/>
</dbReference>
<name>C4K180_RICPU</name>
<dbReference type="PANTHER" id="PTHR43858">
    <property type="entry name" value="ENERGY-DEPENDENT TRANSLATIONAL THROTTLE PROTEIN ETTA"/>
    <property type="match status" value="1"/>
</dbReference>
<dbReference type="PROSITE" id="PS00211">
    <property type="entry name" value="ABC_TRANSPORTER_1"/>
    <property type="match status" value="1"/>
</dbReference>
<comment type="subunit">
    <text evidence="13">Monomer. Probably contacts ribosomal proteins L1, L5, L33 and S7, the 16S and 23S rRNA and the P-site containing tRNA(fMet).</text>
</comment>
<dbReference type="GO" id="GO:0005737">
    <property type="term" value="C:cytoplasm"/>
    <property type="evidence" value="ECO:0007669"/>
    <property type="project" value="UniProtKB-SubCell"/>
</dbReference>
<dbReference type="GO" id="GO:0043022">
    <property type="term" value="F:ribosome binding"/>
    <property type="evidence" value="ECO:0007669"/>
    <property type="project" value="UniProtKB-UniRule"/>
</dbReference>
<dbReference type="PANTHER" id="PTHR43858:SF1">
    <property type="entry name" value="ABC TRANSPORTER-RELATED PROTEIN"/>
    <property type="match status" value="1"/>
</dbReference>
<evidence type="ECO:0000256" key="13">
    <source>
        <dbReference type="HAMAP-Rule" id="MF_00847"/>
    </source>
</evidence>
<evidence type="ECO:0000256" key="7">
    <source>
        <dbReference type="ARBA" id="ARBA00022801"/>
    </source>
</evidence>
<comment type="domain">
    <text evidence="13">The P-site tRNA interaction motif (PtIM domain) probably interacts with the P-site tRNA(fMet) as well as the 23S rRNA.</text>
</comment>
<evidence type="ECO:0000256" key="11">
    <source>
        <dbReference type="ARBA" id="ARBA00022917"/>
    </source>
</evidence>
<evidence type="ECO:0000256" key="10">
    <source>
        <dbReference type="ARBA" id="ARBA00022884"/>
    </source>
</evidence>
<dbReference type="FunFam" id="3.40.50.300:FF:000183">
    <property type="entry name" value="ABC transporter ATP-binding protein yjjK"/>
    <property type="match status" value="1"/>
</dbReference>
<dbReference type="InterPro" id="IPR027417">
    <property type="entry name" value="P-loop_NTPase"/>
</dbReference>
<dbReference type="CDD" id="cd03221">
    <property type="entry name" value="ABCF_EF-3"/>
    <property type="match status" value="2"/>
</dbReference>
<evidence type="ECO:0000259" key="14">
    <source>
        <dbReference type="PROSITE" id="PS50893"/>
    </source>
</evidence>
<dbReference type="RefSeq" id="WP_012736592.1">
    <property type="nucleotide sequence ID" value="NC_012730.1"/>
</dbReference>
<keyword evidence="10 13" id="KW-0694">RNA-binding</keyword>
<dbReference type="GO" id="GO:0019843">
    <property type="term" value="F:rRNA binding"/>
    <property type="evidence" value="ECO:0007669"/>
    <property type="project" value="UniProtKB-UniRule"/>
</dbReference>
<dbReference type="SUPFAM" id="SSF52540">
    <property type="entry name" value="P-loop containing nucleoside triphosphate hydrolases"/>
    <property type="match status" value="2"/>
</dbReference>
<dbReference type="Pfam" id="PF12848">
    <property type="entry name" value="ABC_tran_Xtn"/>
    <property type="match status" value="1"/>
</dbReference>
<keyword evidence="5 13" id="KW-0677">Repeat</keyword>
<evidence type="ECO:0000256" key="12">
    <source>
        <dbReference type="ARBA" id="ARBA00024725"/>
    </source>
</evidence>
<dbReference type="NCBIfam" id="TIGR03719">
    <property type="entry name" value="ABC_ABC_ChvD"/>
    <property type="match status" value="1"/>
</dbReference>
<keyword evidence="8 13" id="KW-0067">ATP-binding</keyword>
<keyword evidence="16" id="KW-1185">Reference proteome</keyword>
<dbReference type="GO" id="GO:0005524">
    <property type="term" value="F:ATP binding"/>
    <property type="evidence" value="ECO:0007669"/>
    <property type="project" value="UniProtKB-UniRule"/>
</dbReference>
<keyword evidence="6 13" id="KW-0547">Nucleotide-binding</keyword>
<keyword evidence="4 13" id="KW-0699">rRNA-binding</keyword>
<keyword evidence="11 13" id="KW-0648">Protein biosynthesis</keyword>
<comment type="catalytic activity">
    <reaction evidence="13">
        <text>ATP + H2O = ADP + phosphate + H(+)</text>
        <dbReference type="Rhea" id="RHEA:13065"/>
        <dbReference type="ChEBI" id="CHEBI:15377"/>
        <dbReference type="ChEBI" id="CHEBI:15378"/>
        <dbReference type="ChEBI" id="CHEBI:30616"/>
        <dbReference type="ChEBI" id="CHEBI:43474"/>
        <dbReference type="ChEBI" id="CHEBI:456216"/>
    </reaction>
</comment>
<evidence type="ECO:0000256" key="9">
    <source>
        <dbReference type="ARBA" id="ARBA00022845"/>
    </source>
</evidence>
<evidence type="ECO:0000256" key="3">
    <source>
        <dbReference type="ARBA" id="ARBA00022555"/>
    </source>
</evidence>
<reference evidence="15 16" key="1">
    <citation type="journal article" date="2009" name="PLoS ONE">
        <title>Genome sequence of the endosymbiont Rickettsia peacockii and comparison with virulent Rickettsia rickettsii: identification of virulence factors.</title>
        <authorList>
            <person name="Felsheim R.F."/>
            <person name="Kurtti T.J."/>
            <person name="Munderloh U.G."/>
        </authorList>
    </citation>
    <scope>NUCLEOTIDE SEQUENCE [LARGE SCALE GENOMIC DNA]</scope>
    <source>
        <strain evidence="15 16">Rustic</strain>
    </source>
</reference>
<comment type="similarity">
    <text evidence="1 13">Belongs to the ABC transporter superfamily. ABCF family. Translational throttle EttA subfamily.</text>
</comment>
<evidence type="ECO:0000256" key="4">
    <source>
        <dbReference type="ARBA" id="ARBA00022730"/>
    </source>
</evidence>
<proteinExistence type="inferred from homology"/>
<evidence type="ECO:0000313" key="16">
    <source>
        <dbReference type="Proteomes" id="UP000005015"/>
    </source>
</evidence>
<evidence type="ECO:0000256" key="1">
    <source>
        <dbReference type="ARBA" id="ARBA00005868"/>
    </source>
</evidence>
<dbReference type="InterPro" id="IPR017871">
    <property type="entry name" value="ABC_transporter-like_CS"/>
</dbReference>
<comment type="domain">
    <text evidence="13">The arm domain is inserted in the first ABC transporter domain. Probably contacts ribosomal protein L1.</text>
</comment>
<comment type="caution">
    <text evidence="13">Lacks conserved residue(s) required for the propagation of feature annotation.</text>
</comment>
<feature type="binding site" evidence="13">
    <location>
        <begin position="358"/>
        <end position="365"/>
    </location>
    <ligand>
        <name>ATP</name>
        <dbReference type="ChEBI" id="CHEBI:30616"/>
        <label>2</label>
    </ligand>
</feature>
<feature type="region of interest" description="PtIM" evidence="13">
    <location>
        <begin position="244"/>
        <end position="324"/>
    </location>
</feature>
<dbReference type="FunFam" id="3.40.50.300:FF:000011">
    <property type="entry name" value="Putative ABC transporter ATP-binding component"/>
    <property type="match status" value="1"/>
</dbReference>
<protein>
    <recommendedName>
        <fullName evidence="13">Energy-dependent translational throttle protein EttA</fullName>
        <ecNumber evidence="13">3.6.1.-</ecNumber>
    </recommendedName>
    <alternativeName>
        <fullName evidence="13">Translational regulatory factor EttA</fullName>
    </alternativeName>
</protein>
<dbReference type="InterPro" id="IPR003593">
    <property type="entry name" value="AAA+_ATPase"/>
</dbReference>
<comment type="function">
    <text evidence="13">A translation factor that gates the progression of the 70S ribosomal initiation complex (IC, containing tRNA(fMet) in the P-site) into the translation elongation cycle by using a mechanism sensitive to the ATP/ADP ratio. Binds to the 70S ribosome E-site where it modulates the state of the translating ribosome during subunit translocation. ATP hydrolysis probably frees it from the ribosome, which can enter the elongation phase.</text>
</comment>
<sequence>MSYQYVYEMVGLSKIINGKRILKETNLSFLPKAKIGIIGPNGAGKSTLLKIMAGIDKEFEGKATAKIGIKVGYLPQEPYLDASKNVFDNIIEGLHEKKKLIDEFNYISNKFAAEIADEEMQKLFDKQAELQEKIDNCDGWNLEREIEIAMLALRCPPKEADITKISGGEKRRVALCKLLLEKPDMLLLDEPTNHLDAESVSWLEDYLKHYEGTVIVITHDRYFLDNVTEWILQIDRGNCIPWELNYSSWLEQKQKKLALESKEDDDRKNQLNRELEWIRQTPKARQSKNKARITAYQELLNKQQEQKTDPTQIIIPNGPRLGDLVIEAEHIAKKFNNKILLSDFSFKVPRGAIVGIIGPNGAGKSTLFNIITGKIMPDSGSIKIGQTVKLGYVDQSRDHLDDNKTIWEEISEGLDELQLGNRIIKSRAYCAAFNFRGGDQQKKVGQLSGGERNRVHLAKLLKEGANVILLDEPSNDLDIDTLRALEDAILDFAGCVLVISHDRWFLDRITTHIISYDKENNATWFEGNYQDYHEYMLSTNGESILNPKYKHKKLI</sequence>
<feature type="domain" description="ABC transporter" evidence="14">
    <location>
        <begin position="326"/>
        <end position="545"/>
    </location>
</feature>
<dbReference type="HOGENOM" id="CLU_000604_36_0_5"/>
<comment type="function">
    <text evidence="12">Part of an ABC transporter complex. Transmembrane domains (TMD) form a pore in the inner membrane and the ATP-binding domain (NBD) is responsible for energy generation.</text>
</comment>